<evidence type="ECO:0000313" key="3">
    <source>
        <dbReference type="EMBL" id="VAW85626.1"/>
    </source>
</evidence>
<feature type="compositionally biased region" description="Basic and acidic residues" evidence="1">
    <location>
        <begin position="364"/>
        <end position="378"/>
    </location>
</feature>
<sequence>MQGSIQNSVTSVLAINAPESRTAITETSNTTAYTKPTSFSEMLGSATEKPLTPMDALVSTIDLSNDFEAAGFTGQLLTDNGEVFPLDGQKLPVIMEAIPNFSQLSSQQQNETAQGFAETSTDAVQLDMQMMSEQQALTYSGQALAQEKLNEVRTVYSSALNGALQGGTQQQLRNFLNQSGDGGEIRSGTTAPFTGEGSLFSENELLSTPNSAKLVDGLLRIGEPSIGNAKLITNESALLVQSSGFGEPISSQGIMNPQNILDKTGILAEIKTPVNHPEWKADLGERVAWMANNKIPTAEIKINPVHLGPIEIKVSVSNEQATVSMIASHGATREALEAAIPRLRDILSDSGLQLADADVNSQHPDSEQSEHQASEHADTMNGAQQNEQSDIATNEIHITPISSMQNTGVDIFA</sequence>
<dbReference type="PANTHER" id="PTHR37533:SF2">
    <property type="entry name" value="FLAGELLAR HOOK-LENGTH CONTROL PROTEIN"/>
    <property type="match status" value="1"/>
</dbReference>
<gene>
    <name evidence="3" type="ORF">MNBD_GAMMA16-35</name>
</gene>
<feature type="domain" description="Flagellar hook-length control protein-like C-terminal" evidence="2">
    <location>
        <begin position="285"/>
        <end position="366"/>
    </location>
</feature>
<name>A0A3B0ZYG9_9ZZZZ</name>
<dbReference type="AlphaFoldDB" id="A0A3B0ZYG9"/>
<protein>
    <recommendedName>
        <fullName evidence="2">Flagellar hook-length control protein-like C-terminal domain-containing protein</fullName>
    </recommendedName>
</protein>
<dbReference type="InterPro" id="IPR021136">
    <property type="entry name" value="Flagellar_hook_control-like_C"/>
</dbReference>
<dbReference type="InterPro" id="IPR038610">
    <property type="entry name" value="FliK-like_C_sf"/>
</dbReference>
<dbReference type="InterPro" id="IPR052563">
    <property type="entry name" value="FliK"/>
</dbReference>
<organism evidence="3">
    <name type="scientific">hydrothermal vent metagenome</name>
    <dbReference type="NCBI Taxonomy" id="652676"/>
    <lineage>
        <taxon>unclassified sequences</taxon>
        <taxon>metagenomes</taxon>
        <taxon>ecological metagenomes</taxon>
    </lineage>
</organism>
<dbReference type="CDD" id="cd17470">
    <property type="entry name" value="T3SS_Flik_C"/>
    <property type="match status" value="1"/>
</dbReference>
<proteinExistence type="predicted"/>
<evidence type="ECO:0000259" key="2">
    <source>
        <dbReference type="Pfam" id="PF02120"/>
    </source>
</evidence>
<accession>A0A3B0ZYG9</accession>
<feature type="region of interest" description="Disordered" evidence="1">
    <location>
        <begin position="359"/>
        <end position="385"/>
    </location>
</feature>
<dbReference type="PANTHER" id="PTHR37533">
    <property type="entry name" value="FLAGELLAR HOOK-LENGTH CONTROL PROTEIN"/>
    <property type="match status" value="1"/>
</dbReference>
<dbReference type="Pfam" id="PF02120">
    <property type="entry name" value="Flg_hook"/>
    <property type="match status" value="1"/>
</dbReference>
<dbReference type="EMBL" id="UOFO01000076">
    <property type="protein sequence ID" value="VAW85626.1"/>
    <property type="molecule type" value="Genomic_DNA"/>
</dbReference>
<reference evidence="3" key="1">
    <citation type="submission" date="2018-06" db="EMBL/GenBank/DDBJ databases">
        <authorList>
            <person name="Zhirakovskaya E."/>
        </authorList>
    </citation>
    <scope>NUCLEOTIDE SEQUENCE</scope>
</reference>
<evidence type="ECO:0000256" key="1">
    <source>
        <dbReference type="SAM" id="MobiDB-lite"/>
    </source>
</evidence>
<dbReference type="Gene3D" id="3.30.750.140">
    <property type="match status" value="1"/>
</dbReference>